<reference evidence="3 4" key="1">
    <citation type="submission" date="2019-08" db="EMBL/GenBank/DDBJ databases">
        <title>Deep-cultivation of Planctomycetes and their phenomic and genomic characterization uncovers novel biology.</title>
        <authorList>
            <person name="Wiegand S."/>
            <person name="Jogler M."/>
            <person name="Boedeker C."/>
            <person name="Pinto D."/>
            <person name="Vollmers J."/>
            <person name="Rivas-Marin E."/>
            <person name="Kohn T."/>
            <person name="Peeters S.H."/>
            <person name="Heuer A."/>
            <person name="Rast P."/>
            <person name="Oberbeckmann S."/>
            <person name="Bunk B."/>
            <person name="Jeske O."/>
            <person name="Meyerdierks A."/>
            <person name="Storesund J.E."/>
            <person name="Kallscheuer N."/>
            <person name="Luecker S."/>
            <person name="Lage O.M."/>
            <person name="Pohl T."/>
            <person name="Merkel B.J."/>
            <person name="Hornburger P."/>
            <person name="Mueller R.-W."/>
            <person name="Bruemmer F."/>
            <person name="Labrenz M."/>
            <person name="Spormann A.M."/>
            <person name="Op den Camp H."/>
            <person name="Overmann J."/>
            <person name="Amann R."/>
            <person name="Jetten M.S.M."/>
            <person name="Mascher T."/>
            <person name="Medema M.H."/>
            <person name="Devos D.P."/>
            <person name="Kaster A.-K."/>
            <person name="Ovreas L."/>
            <person name="Rohde M."/>
            <person name="Galperin M.Y."/>
            <person name="Jogler C."/>
        </authorList>
    </citation>
    <scope>NUCLEOTIDE SEQUENCE [LARGE SCALE GENOMIC DNA]</scope>
    <source>
        <strain evidence="3 4">DSM 8797</strain>
    </source>
</reference>
<protein>
    <recommendedName>
        <fullName evidence="5">Coiled coil domain-containing protein</fullName>
    </recommendedName>
</protein>
<gene>
    <name evidence="3" type="ORF">GmarT_07220</name>
</gene>
<evidence type="ECO:0000256" key="2">
    <source>
        <dbReference type="SAM" id="SignalP"/>
    </source>
</evidence>
<proteinExistence type="predicted"/>
<feature type="coiled-coil region" evidence="1">
    <location>
        <begin position="54"/>
        <end position="92"/>
    </location>
</feature>
<sequence length="156" mass="17918">MKYVTPSCLCFSLFLVACANEDTSETVVVKKPITDPVSNEDVSREFSEAYNTSKEFTQQKHDEYAARLNEQLKELNVKIDQLQEKGSDLKDDAKVKWSEQMDELKVKRDHVSVKLEEFNDASADAWEGLKQDLDTAWENLEDSFEKTKNEVNNSVD</sequence>
<dbReference type="RefSeq" id="WP_052301209.1">
    <property type="nucleotide sequence ID" value="NZ_CP036353.1"/>
</dbReference>
<dbReference type="GeneID" id="98645393"/>
<keyword evidence="4" id="KW-1185">Reference proteome</keyword>
<evidence type="ECO:0000256" key="1">
    <source>
        <dbReference type="SAM" id="Coils"/>
    </source>
</evidence>
<dbReference type="EMBL" id="CP042910">
    <property type="protein sequence ID" value="QEG14885.1"/>
    <property type="molecule type" value="Genomic_DNA"/>
</dbReference>
<dbReference type="Gene3D" id="1.20.120.20">
    <property type="entry name" value="Apolipoprotein"/>
    <property type="match status" value="1"/>
</dbReference>
<evidence type="ECO:0000313" key="3">
    <source>
        <dbReference type="EMBL" id="QEG14885.1"/>
    </source>
</evidence>
<dbReference type="SUPFAM" id="SSF58113">
    <property type="entry name" value="Apolipoprotein A-I"/>
    <property type="match status" value="1"/>
</dbReference>
<dbReference type="PROSITE" id="PS51257">
    <property type="entry name" value="PROKAR_LIPOPROTEIN"/>
    <property type="match status" value="1"/>
</dbReference>
<keyword evidence="1" id="KW-0175">Coiled coil</keyword>
<dbReference type="Proteomes" id="UP000322887">
    <property type="component" value="Chromosome"/>
</dbReference>
<evidence type="ECO:0008006" key="5">
    <source>
        <dbReference type="Google" id="ProtNLM"/>
    </source>
</evidence>
<feature type="chain" id="PRO_5045972797" description="Coiled coil domain-containing protein" evidence="2">
    <location>
        <begin position="20"/>
        <end position="156"/>
    </location>
</feature>
<feature type="signal peptide" evidence="2">
    <location>
        <begin position="1"/>
        <end position="19"/>
    </location>
</feature>
<name>A0ABX5YGU9_9PLAN</name>
<organism evidence="3 4">
    <name type="scientific">Gimesia maris</name>
    <dbReference type="NCBI Taxonomy" id="122"/>
    <lineage>
        <taxon>Bacteria</taxon>
        <taxon>Pseudomonadati</taxon>
        <taxon>Planctomycetota</taxon>
        <taxon>Planctomycetia</taxon>
        <taxon>Planctomycetales</taxon>
        <taxon>Planctomycetaceae</taxon>
        <taxon>Gimesia</taxon>
    </lineage>
</organism>
<keyword evidence="2" id="KW-0732">Signal</keyword>
<evidence type="ECO:0000313" key="4">
    <source>
        <dbReference type="Proteomes" id="UP000322887"/>
    </source>
</evidence>
<accession>A0ABX5YGU9</accession>